<sequence length="142" mass="16051">MFPQLPSTLHYVWCGDKTFRFQHYLGVLSAVRILQPSKILFHSTHLPDTSGDGYHTWFLNLQEALPNLVLRKLSVSTVVFRAYINNTHIRYVHLVYLSSKLLQMTTIQGRCGKPCLISVPRACQSEASSGRKGTVAHARPIT</sequence>
<dbReference type="AlphaFoldDB" id="A0AAN9GJ00"/>
<accession>A0AAN9GJ00</accession>
<evidence type="ECO:0000313" key="2">
    <source>
        <dbReference type="Proteomes" id="UP001374579"/>
    </source>
</evidence>
<protein>
    <submittedName>
        <fullName evidence="1">Uncharacterized protein</fullName>
    </submittedName>
</protein>
<gene>
    <name evidence="1" type="ORF">V1264_013797</name>
</gene>
<keyword evidence="2" id="KW-1185">Reference proteome</keyword>
<evidence type="ECO:0000313" key="1">
    <source>
        <dbReference type="EMBL" id="KAK7109816.1"/>
    </source>
</evidence>
<proteinExistence type="predicted"/>
<reference evidence="1 2" key="1">
    <citation type="submission" date="2024-02" db="EMBL/GenBank/DDBJ databases">
        <title>Chromosome-scale genome assembly of the rough periwinkle Littorina saxatilis.</title>
        <authorList>
            <person name="De Jode A."/>
            <person name="Faria R."/>
            <person name="Formenti G."/>
            <person name="Sims Y."/>
            <person name="Smith T.P."/>
            <person name="Tracey A."/>
            <person name="Wood J.M.D."/>
            <person name="Zagrodzka Z.B."/>
            <person name="Johannesson K."/>
            <person name="Butlin R.K."/>
            <person name="Leder E.H."/>
        </authorList>
    </citation>
    <scope>NUCLEOTIDE SEQUENCE [LARGE SCALE GENOMIC DNA]</scope>
    <source>
        <strain evidence="1">Snail1</strain>
        <tissue evidence="1">Muscle</tissue>
    </source>
</reference>
<organism evidence="1 2">
    <name type="scientific">Littorina saxatilis</name>
    <dbReference type="NCBI Taxonomy" id="31220"/>
    <lineage>
        <taxon>Eukaryota</taxon>
        <taxon>Metazoa</taxon>
        <taxon>Spiralia</taxon>
        <taxon>Lophotrochozoa</taxon>
        <taxon>Mollusca</taxon>
        <taxon>Gastropoda</taxon>
        <taxon>Caenogastropoda</taxon>
        <taxon>Littorinimorpha</taxon>
        <taxon>Littorinoidea</taxon>
        <taxon>Littorinidae</taxon>
        <taxon>Littorina</taxon>
    </lineage>
</organism>
<dbReference type="EMBL" id="JBAMIC010000003">
    <property type="protein sequence ID" value="KAK7109816.1"/>
    <property type="molecule type" value="Genomic_DNA"/>
</dbReference>
<name>A0AAN9GJ00_9CAEN</name>
<comment type="caution">
    <text evidence="1">The sequence shown here is derived from an EMBL/GenBank/DDBJ whole genome shotgun (WGS) entry which is preliminary data.</text>
</comment>
<dbReference type="Proteomes" id="UP001374579">
    <property type="component" value="Unassembled WGS sequence"/>
</dbReference>